<evidence type="ECO:0000313" key="3">
    <source>
        <dbReference type="Proteomes" id="UP000249467"/>
    </source>
</evidence>
<reference evidence="2 3" key="1">
    <citation type="submission" date="2018-04" db="EMBL/GenBank/DDBJ databases">
        <authorList>
            <person name="Go L.Y."/>
            <person name="Mitchell J.A."/>
        </authorList>
    </citation>
    <scope>NUCLEOTIDE SEQUENCE [LARGE SCALE GENOMIC DNA]</scope>
    <source>
        <strain evidence="2">ULC066bin1</strain>
    </source>
</reference>
<dbReference type="Proteomes" id="UP000249467">
    <property type="component" value="Unassembled WGS sequence"/>
</dbReference>
<comment type="caution">
    <text evidence="2">The sequence shown here is derived from an EMBL/GenBank/DDBJ whole genome shotgun (WGS) entry which is preliminary data.</text>
</comment>
<reference evidence="2 3" key="2">
    <citation type="submission" date="2018-06" db="EMBL/GenBank/DDBJ databases">
        <title>Metagenomic assembly of (sub)arctic Cyanobacteria and their associated microbiome from non-axenic cultures.</title>
        <authorList>
            <person name="Baurain D."/>
        </authorList>
    </citation>
    <scope>NUCLEOTIDE SEQUENCE [LARGE SCALE GENOMIC DNA]</scope>
    <source>
        <strain evidence="2">ULC066bin1</strain>
    </source>
</reference>
<dbReference type="InterPro" id="IPR000182">
    <property type="entry name" value="GNAT_dom"/>
</dbReference>
<dbReference type="SUPFAM" id="SSF55729">
    <property type="entry name" value="Acyl-CoA N-acyltransferases (Nat)"/>
    <property type="match status" value="1"/>
</dbReference>
<dbReference type="EMBL" id="QBML01000001">
    <property type="protein sequence ID" value="PZO45011.1"/>
    <property type="molecule type" value="Genomic_DNA"/>
</dbReference>
<feature type="domain" description="N-acetyltransferase" evidence="1">
    <location>
        <begin position="3"/>
        <end position="138"/>
    </location>
</feature>
<accession>A0A2W4YCD5</accession>
<dbReference type="Pfam" id="PF13508">
    <property type="entry name" value="Acetyltransf_7"/>
    <property type="match status" value="1"/>
</dbReference>
<protein>
    <submittedName>
        <fullName evidence="2">GNAT family N-acetyltransferase</fullName>
    </submittedName>
</protein>
<dbReference type="Gene3D" id="3.40.630.30">
    <property type="match status" value="1"/>
</dbReference>
<dbReference type="PROSITE" id="PS51186">
    <property type="entry name" value="GNAT"/>
    <property type="match status" value="1"/>
</dbReference>
<evidence type="ECO:0000259" key="1">
    <source>
        <dbReference type="PROSITE" id="PS51186"/>
    </source>
</evidence>
<gene>
    <name evidence="2" type="ORF">DCF19_00510</name>
</gene>
<evidence type="ECO:0000313" key="2">
    <source>
        <dbReference type="EMBL" id="PZO45011.1"/>
    </source>
</evidence>
<dbReference type="InterPro" id="IPR053144">
    <property type="entry name" value="Acetyltransferase_Butenolide"/>
</dbReference>
<dbReference type="CDD" id="cd04301">
    <property type="entry name" value="NAT_SF"/>
    <property type="match status" value="1"/>
</dbReference>
<proteinExistence type="predicted"/>
<keyword evidence="2" id="KW-0808">Transferase</keyword>
<dbReference type="GO" id="GO:0016747">
    <property type="term" value="F:acyltransferase activity, transferring groups other than amino-acyl groups"/>
    <property type="evidence" value="ECO:0007669"/>
    <property type="project" value="InterPro"/>
</dbReference>
<name>A0A2W4YCD5_9CYAN</name>
<organism evidence="2 3">
    <name type="scientific">Pseudanabaena frigida</name>
    <dbReference type="NCBI Taxonomy" id="945775"/>
    <lineage>
        <taxon>Bacteria</taxon>
        <taxon>Bacillati</taxon>
        <taxon>Cyanobacteriota</taxon>
        <taxon>Cyanophyceae</taxon>
        <taxon>Pseudanabaenales</taxon>
        <taxon>Pseudanabaenaceae</taxon>
        <taxon>Pseudanabaena</taxon>
    </lineage>
</organism>
<dbReference type="AlphaFoldDB" id="A0A2W4YCD5"/>
<dbReference type="PANTHER" id="PTHR43233">
    <property type="entry name" value="FAMILY N-ACETYLTRANSFERASE, PUTATIVE (AFU_ORTHOLOGUE AFUA_6G03350)-RELATED"/>
    <property type="match status" value="1"/>
</dbReference>
<sequence length="138" mass="16128">MYIKINILTDKQATQLYDLYQHKWWTKGRTLDDVHKMLINSDYIFGICESHSQKLVAFAHVVSDRTYRAIIYDVIVAANHRHQGLGSLLIEQIVSHPEISQIECVQLCCLPETIPFYQKFGFDKPKTYLLARQRVEKS</sequence>
<dbReference type="PANTHER" id="PTHR43233:SF1">
    <property type="entry name" value="FAMILY N-ACETYLTRANSFERASE, PUTATIVE (AFU_ORTHOLOGUE AFUA_6G03350)-RELATED"/>
    <property type="match status" value="1"/>
</dbReference>
<dbReference type="InterPro" id="IPR016181">
    <property type="entry name" value="Acyl_CoA_acyltransferase"/>
</dbReference>